<dbReference type="SUPFAM" id="SSF103473">
    <property type="entry name" value="MFS general substrate transporter"/>
    <property type="match status" value="1"/>
</dbReference>
<feature type="transmembrane region" description="Helical" evidence="5">
    <location>
        <begin position="322"/>
        <end position="342"/>
    </location>
</feature>
<dbReference type="PANTHER" id="PTHR23508">
    <property type="entry name" value="CARBOXYLIC ACID TRANSPORTER PROTEIN HOMOLOG"/>
    <property type="match status" value="1"/>
</dbReference>
<keyword evidence="2 5" id="KW-0812">Transmembrane</keyword>
<comment type="subcellular location">
    <subcellularLocation>
        <location evidence="1">Membrane</location>
        <topology evidence="1">Multi-pass membrane protein</topology>
    </subcellularLocation>
</comment>
<feature type="transmembrane region" description="Helical" evidence="5">
    <location>
        <begin position="117"/>
        <end position="138"/>
    </location>
</feature>
<evidence type="ECO:0000313" key="8">
    <source>
        <dbReference type="Proteomes" id="UP001479606"/>
    </source>
</evidence>
<gene>
    <name evidence="7" type="ORF">AAFH49_05520</name>
</gene>
<keyword evidence="8" id="KW-1185">Reference proteome</keyword>
<dbReference type="PROSITE" id="PS50850">
    <property type="entry name" value="MFS"/>
    <property type="match status" value="1"/>
</dbReference>
<dbReference type="Proteomes" id="UP001479606">
    <property type="component" value="Unassembled WGS sequence"/>
</dbReference>
<feature type="transmembrane region" description="Helical" evidence="5">
    <location>
        <begin position="63"/>
        <end position="84"/>
    </location>
</feature>
<feature type="transmembrane region" description="Helical" evidence="5">
    <location>
        <begin position="255"/>
        <end position="275"/>
    </location>
</feature>
<comment type="caution">
    <text evidence="7">The sequence shown here is derived from an EMBL/GenBank/DDBJ whole genome shotgun (WGS) entry which is preliminary data.</text>
</comment>
<organism evidence="7 8">
    <name type="scientific">Hymenobacter segetis</name>
    <dbReference type="NCBI Taxonomy" id="2025509"/>
    <lineage>
        <taxon>Bacteria</taxon>
        <taxon>Pseudomonadati</taxon>
        <taxon>Bacteroidota</taxon>
        <taxon>Cytophagia</taxon>
        <taxon>Cytophagales</taxon>
        <taxon>Hymenobacteraceae</taxon>
        <taxon>Hymenobacter</taxon>
    </lineage>
</organism>
<evidence type="ECO:0000256" key="5">
    <source>
        <dbReference type="SAM" id="Phobius"/>
    </source>
</evidence>
<dbReference type="InterPro" id="IPR036259">
    <property type="entry name" value="MFS_trans_sf"/>
</dbReference>
<feature type="transmembrane region" description="Helical" evidence="5">
    <location>
        <begin position="91"/>
        <end position="111"/>
    </location>
</feature>
<protein>
    <submittedName>
        <fullName evidence="7">MFS transporter</fullName>
    </submittedName>
</protein>
<evidence type="ECO:0000256" key="2">
    <source>
        <dbReference type="ARBA" id="ARBA00022692"/>
    </source>
</evidence>
<feature type="domain" description="Major facilitator superfamily (MFS) profile" evidence="6">
    <location>
        <begin position="22"/>
        <end position="411"/>
    </location>
</feature>
<name>A0ABU9LT16_9BACT</name>
<dbReference type="Gene3D" id="1.20.1250.20">
    <property type="entry name" value="MFS general substrate transporter like domains"/>
    <property type="match status" value="2"/>
</dbReference>
<feature type="transmembrane region" description="Helical" evidence="5">
    <location>
        <begin position="228"/>
        <end position="249"/>
    </location>
</feature>
<feature type="transmembrane region" description="Helical" evidence="5">
    <location>
        <begin position="21"/>
        <end position="43"/>
    </location>
</feature>
<keyword evidence="4 5" id="KW-0472">Membrane</keyword>
<proteinExistence type="predicted"/>
<accession>A0ABU9LT16</accession>
<evidence type="ECO:0000256" key="4">
    <source>
        <dbReference type="ARBA" id="ARBA00023136"/>
    </source>
</evidence>
<sequence length="421" mass="44801">MNPTKIPDPNAVRPDVGLFSAIVIVASLGYFVDIYDLVLFSIVRVQSLNDIGITEASAVTNQGLYLLNMQMGGMLLGGILWGILGDKKGRLSVLFGSILLYSLANIANGFVQNIDQYGWLRLIAGVGLAGELGAGITLVAETLPKEKRGYGTMIVASVGVSGAVVAYFVGSEFGWRNAYFIGGGLGLALLALRAGVFESGMFEQTKQGTAKRGNFLSLFTNGVRFWKYLRCLFVGIPFWFLAGILITLAPEFGKAFGLQGPVTGGLSIAWCYFGLTLGDFTSGGLSQLLKSRMRTLQLFIIGSAIAVAFYLFGLHGASTTTFYAACFFVGYTGGFWALFVTVSAEEFGTNIRSTVATTAPNFARGALVLVTLAFKALKDNPSLGMVGAAAVIGSVLLLLAFFSASTLPETYGKDLDYVEEE</sequence>
<dbReference type="RefSeq" id="WP_342296505.1">
    <property type="nucleotide sequence ID" value="NZ_JBCEVZ010000008.1"/>
</dbReference>
<feature type="transmembrane region" description="Helical" evidence="5">
    <location>
        <begin position="176"/>
        <end position="196"/>
    </location>
</feature>
<dbReference type="Pfam" id="PF07690">
    <property type="entry name" value="MFS_1"/>
    <property type="match status" value="1"/>
</dbReference>
<feature type="transmembrane region" description="Helical" evidence="5">
    <location>
        <begin position="296"/>
        <end position="316"/>
    </location>
</feature>
<evidence type="ECO:0000313" key="7">
    <source>
        <dbReference type="EMBL" id="MEL5993658.1"/>
    </source>
</evidence>
<reference evidence="7 8" key="1">
    <citation type="journal article" date="2018" name="Arch. Microbiol.">
        <title>Hymenobacter segetis sp. nov., isolated from soil.</title>
        <authorList>
            <person name="Ten L.N."/>
            <person name="Lim S.J."/>
            <person name="Kim B.O."/>
            <person name="Kang I.K."/>
            <person name="Jung H.Y."/>
        </authorList>
    </citation>
    <scope>NUCLEOTIDE SEQUENCE [LARGE SCALE GENOMIC DNA]</scope>
    <source>
        <strain evidence="7 8">S7-3-11</strain>
    </source>
</reference>
<dbReference type="InterPro" id="IPR011701">
    <property type="entry name" value="MFS"/>
</dbReference>
<feature type="transmembrane region" description="Helical" evidence="5">
    <location>
        <begin position="383"/>
        <end position="404"/>
    </location>
</feature>
<dbReference type="PANTHER" id="PTHR23508:SF10">
    <property type="entry name" value="CARBOXYLIC ACID TRANSPORTER PROTEIN HOMOLOG"/>
    <property type="match status" value="1"/>
</dbReference>
<evidence type="ECO:0000256" key="1">
    <source>
        <dbReference type="ARBA" id="ARBA00004141"/>
    </source>
</evidence>
<dbReference type="InterPro" id="IPR020846">
    <property type="entry name" value="MFS_dom"/>
</dbReference>
<dbReference type="EMBL" id="JBCEVZ010000008">
    <property type="protein sequence ID" value="MEL5993658.1"/>
    <property type="molecule type" value="Genomic_DNA"/>
</dbReference>
<evidence type="ECO:0000259" key="6">
    <source>
        <dbReference type="PROSITE" id="PS50850"/>
    </source>
</evidence>
<feature type="transmembrane region" description="Helical" evidence="5">
    <location>
        <begin position="150"/>
        <end position="170"/>
    </location>
</feature>
<evidence type="ECO:0000256" key="3">
    <source>
        <dbReference type="ARBA" id="ARBA00022989"/>
    </source>
</evidence>
<keyword evidence="3 5" id="KW-1133">Transmembrane helix</keyword>